<dbReference type="Gene3D" id="2.60.120.620">
    <property type="entry name" value="q2cbj1_9rhob like domain"/>
    <property type="match status" value="1"/>
</dbReference>
<evidence type="ECO:0000313" key="1">
    <source>
        <dbReference type="EMBL" id="SVA96469.1"/>
    </source>
</evidence>
<dbReference type="Pfam" id="PF05721">
    <property type="entry name" value="PhyH"/>
    <property type="match status" value="1"/>
</dbReference>
<reference evidence="1" key="1">
    <citation type="submission" date="2018-05" db="EMBL/GenBank/DDBJ databases">
        <authorList>
            <person name="Lanie J.A."/>
            <person name="Ng W.-L."/>
            <person name="Kazmierczak K.M."/>
            <person name="Andrzejewski T.M."/>
            <person name="Davidsen T.M."/>
            <person name="Wayne K.J."/>
            <person name="Tettelin H."/>
            <person name="Glass J.I."/>
            <person name="Rusch D."/>
            <person name="Podicherti R."/>
            <person name="Tsui H.-C.T."/>
            <person name="Winkler M.E."/>
        </authorList>
    </citation>
    <scope>NUCLEOTIDE SEQUENCE</scope>
</reference>
<dbReference type="EMBL" id="UINC01023893">
    <property type="protein sequence ID" value="SVA96469.1"/>
    <property type="molecule type" value="Genomic_DNA"/>
</dbReference>
<sequence>MRKSDDCLTRQNTQVVTSTQPQRYACDDPQAATHLHELGYVVFDQVISPAQCQQALARFWEWIGEVTSGRVLQGQLESYRYWPPSLNRGAILAYCGIGQSEFCWGVRDRPEVRKAFGTLWQDDDLLVSFDGACVMRPWHYDLSWKSHERWFHVDQHPGQRPGFDCVQGLVNLLPMSSDGACNLLIEGSHHVFPEYAERYPDVVATLSAAEDYFEIPLDDPVLTGPSATPVRVLLRPGDMLCWDSRTAHCNSPGSSGRAVDTLHQLSRAAVFVCMVPRTRASASLIKTRKKFVSRQITTTHRPHIYGPTHEYTDWQTRIQQGNTLPNPALPATMTAARLRLIGYSDKEALALAPTNAISSGPPAAEPPLVAD</sequence>
<protein>
    <recommendedName>
        <fullName evidence="2">Phytanoyl-CoA dioxygenase</fullName>
    </recommendedName>
</protein>
<dbReference type="PANTHER" id="PTHR31630">
    <property type="entry name" value="PHYTANOYL-COA DIOXYGENASE-RELATED-RELATED"/>
    <property type="match status" value="1"/>
</dbReference>
<evidence type="ECO:0008006" key="2">
    <source>
        <dbReference type="Google" id="ProtNLM"/>
    </source>
</evidence>
<proteinExistence type="predicted"/>
<dbReference type="SUPFAM" id="SSF51197">
    <property type="entry name" value="Clavaminate synthase-like"/>
    <property type="match status" value="1"/>
</dbReference>
<dbReference type="PANTHER" id="PTHR31630:SF6">
    <property type="entry name" value="PHYTANOYL-COA DIOXYGENASE-RELATED"/>
    <property type="match status" value="1"/>
</dbReference>
<gene>
    <name evidence="1" type="ORF">METZ01_LOCUS149323</name>
</gene>
<organism evidence="1">
    <name type="scientific">marine metagenome</name>
    <dbReference type="NCBI Taxonomy" id="408172"/>
    <lineage>
        <taxon>unclassified sequences</taxon>
        <taxon>metagenomes</taxon>
        <taxon>ecological metagenomes</taxon>
    </lineage>
</organism>
<accession>A0A382A533</accession>
<dbReference type="AlphaFoldDB" id="A0A382A533"/>
<dbReference type="InterPro" id="IPR008775">
    <property type="entry name" value="Phytyl_CoA_dOase-like"/>
</dbReference>
<name>A0A382A533_9ZZZZ</name>